<comment type="caution">
    <text evidence="10">The sequence shown here is derived from an EMBL/GenBank/DDBJ whole genome shotgun (WGS) entry which is preliminary data.</text>
</comment>
<feature type="transmembrane region" description="Helical" evidence="8">
    <location>
        <begin position="179"/>
        <end position="199"/>
    </location>
</feature>
<organism evidence="10 11">
    <name type="scientific">Steinernema carpocapsae</name>
    <name type="common">Entomopathogenic nematode</name>
    <dbReference type="NCBI Taxonomy" id="34508"/>
    <lineage>
        <taxon>Eukaryota</taxon>
        <taxon>Metazoa</taxon>
        <taxon>Ecdysozoa</taxon>
        <taxon>Nematoda</taxon>
        <taxon>Chromadorea</taxon>
        <taxon>Rhabditida</taxon>
        <taxon>Tylenchina</taxon>
        <taxon>Panagrolaimomorpha</taxon>
        <taxon>Strongyloidoidea</taxon>
        <taxon>Steinernematidae</taxon>
        <taxon>Steinernema</taxon>
    </lineage>
</organism>
<proteinExistence type="inferred from homology"/>
<accession>A0A4U5PJS6</accession>
<dbReference type="Proteomes" id="UP000298663">
    <property type="component" value="Unassembled WGS sequence"/>
</dbReference>
<dbReference type="Pfam" id="PF05154">
    <property type="entry name" value="TM2"/>
    <property type="match status" value="1"/>
</dbReference>
<dbReference type="PANTHER" id="PTHR21016">
    <property type="entry name" value="BETA-AMYLOID BINDING PROTEIN-RELATED"/>
    <property type="match status" value="1"/>
</dbReference>
<evidence type="ECO:0000313" key="11">
    <source>
        <dbReference type="Proteomes" id="UP000298663"/>
    </source>
</evidence>
<sequence length="242" mass="27556">MCSRWSYLRARVYCFRHVLFKDIMIRTFLIFAGLLFLVPFTRHSTAEETGPTTTVAPKPHNNYPRENISFCAHVEDCTKFASCMQCDFPDRCYYGEVIEEMKCSTLRPCQQDNSVKLEGVVCRFCWQTDESEHSCEPIRNCSSTSTKLVRTICRVDQNVVCKGRRAFYKKIRCNHTNGYSWTTAMLLSVTLGGFGVDRFYLGLWKSAIGKLFSFGGVGVWTIIDIILIATGYVGPSDGSLYI</sequence>
<dbReference type="STRING" id="34508.A0A4U5PJS6"/>
<dbReference type="InterPro" id="IPR050932">
    <property type="entry name" value="TM2D1-3-like"/>
</dbReference>
<comment type="similarity">
    <text evidence="2">Belongs to the TM2 family.</text>
</comment>
<evidence type="ECO:0000256" key="1">
    <source>
        <dbReference type="ARBA" id="ARBA00004141"/>
    </source>
</evidence>
<feature type="domain" description="TM2" evidence="9">
    <location>
        <begin position="178"/>
        <end position="226"/>
    </location>
</feature>
<keyword evidence="4" id="KW-0732">Signal</keyword>
<dbReference type="GO" id="GO:0016020">
    <property type="term" value="C:membrane"/>
    <property type="evidence" value="ECO:0007669"/>
    <property type="project" value="UniProtKB-SubCell"/>
</dbReference>
<reference evidence="10 11" key="1">
    <citation type="journal article" date="2015" name="Genome Biol.">
        <title>Comparative genomics of Steinernema reveals deeply conserved gene regulatory networks.</title>
        <authorList>
            <person name="Dillman A.R."/>
            <person name="Macchietto M."/>
            <person name="Porter C.F."/>
            <person name="Rogers A."/>
            <person name="Williams B."/>
            <person name="Antoshechkin I."/>
            <person name="Lee M.M."/>
            <person name="Goodwin Z."/>
            <person name="Lu X."/>
            <person name="Lewis E.E."/>
            <person name="Goodrich-Blair H."/>
            <person name="Stock S.P."/>
            <person name="Adams B.J."/>
            <person name="Sternberg P.W."/>
            <person name="Mortazavi A."/>
        </authorList>
    </citation>
    <scope>NUCLEOTIDE SEQUENCE [LARGE SCALE GENOMIC DNA]</scope>
    <source>
        <strain evidence="10 11">ALL</strain>
    </source>
</reference>
<gene>
    <name evidence="10" type="ORF">L596_010917</name>
</gene>
<evidence type="ECO:0000313" key="10">
    <source>
        <dbReference type="EMBL" id="TKR96982.1"/>
    </source>
</evidence>
<keyword evidence="5 8" id="KW-1133">Transmembrane helix</keyword>
<evidence type="ECO:0000259" key="9">
    <source>
        <dbReference type="Pfam" id="PF05154"/>
    </source>
</evidence>
<comment type="subcellular location">
    <subcellularLocation>
        <location evidence="1">Membrane</location>
        <topology evidence="1">Multi-pass membrane protein</topology>
    </subcellularLocation>
</comment>
<evidence type="ECO:0000256" key="3">
    <source>
        <dbReference type="ARBA" id="ARBA00022692"/>
    </source>
</evidence>
<evidence type="ECO:0000256" key="2">
    <source>
        <dbReference type="ARBA" id="ARBA00008284"/>
    </source>
</evidence>
<evidence type="ECO:0000256" key="4">
    <source>
        <dbReference type="ARBA" id="ARBA00022729"/>
    </source>
</evidence>
<keyword evidence="11" id="KW-1185">Reference proteome</keyword>
<protein>
    <recommendedName>
        <fullName evidence="9">TM2 domain-containing protein</fullName>
    </recommendedName>
</protein>
<evidence type="ECO:0000256" key="7">
    <source>
        <dbReference type="ARBA" id="ARBA00023180"/>
    </source>
</evidence>
<dbReference type="AlphaFoldDB" id="A0A4U5PJS6"/>
<dbReference type="PANTHER" id="PTHR21016:SF7">
    <property type="entry name" value="TM2 DOMAIN-CONTAINING PROTEIN 3"/>
    <property type="match status" value="1"/>
</dbReference>
<dbReference type="OrthoDB" id="10257855at2759"/>
<keyword evidence="6 8" id="KW-0472">Membrane</keyword>
<evidence type="ECO:0000256" key="5">
    <source>
        <dbReference type="ARBA" id="ARBA00022989"/>
    </source>
</evidence>
<evidence type="ECO:0000256" key="6">
    <source>
        <dbReference type="ARBA" id="ARBA00023136"/>
    </source>
</evidence>
<name>A0A4U5PJS6_STECR</name>
<keyword evidence="3 8" id="KW-0812">Transmembrane</keyword>
<dbReference type="InterPro" id="IPR007829">
    <property type="entry name" value="TM2"/>
</dbReference>
<dbReference type="EMBL" id="AZBU02000002">
    <property type="protein sequence ID" value="TKR96982.1"/>
    <property type="molecule type" value="Genomic_DNA"/>
</dbReference>
<feature type="transmembrane region" description="Helical" evidence="8">
    <location>
        <begin position="211"/>
        <end position="233"/>
    </location>
</feature>
<evidence type="ECO:0000256" key="8">
    <source>
        <dbReference type="SAM" id="Phobius"/>
    </source>
</evidence>
<keyword evidence="7" id="KW-0325">Glycoprotein</keyword>
<reference evidence="10 11" key="2">
    <citation type="journal article" date="2019" name="G3 (Bethesda)">
        <title>Hybrid Assembly of the Genome of the Entomopathogenic Nematode Steinernema carpocapsae Identifies the X-Chromosome.</title>
        <authorList>
            <person name="Serra L."/>
            <person name="Macchietto M."/>
            <person name="Macias-Munoz A."/>
            <person name="McGill C.J."/>
            <person name="Rodriguez I.M."/>
            <person name="Rodriguez B."/>
            <person name="Murad R."/>
            <person name="Mortazavi A."/>
        </authorList>
    </citation>
    <scope>NUCLEOTIDE SEQUENCE [LARGE SCALE GENOMIC DNA]</scope>
    <source>
        <strain evidence="10 11">ALL</strain>
    </source>
</reference>